<reference evidence="1 2" key="1">
    <citation type="submission" date="2019-03" db="EMBL/GenBank/DDBJ databases">
        <title>Nematode-trapping fungi genome.</title>
        <authorList>
            <person name="Vidal-Diez De Ulzurrun G."/>
        </authorList>
    </citation>
    <scope>NUCLEOTIDE SEQUENCE [LARGE SCALE GENOMIC DNA]</scope>
    <source>
        <strain evidence="1 2">TWF154</strain>
    </source>
</reference>
<sequence length="103" mass="11237">MPGLKPFGCGVLKSVNQQIREKKATVSQLDVKFLIGVLALNPGQWGSSSHFTPESTSSLRKHRQRCGTSTLKLIGIHPSKRGNIFAKSSSQTCIVRARRYGAV</sequence>
<protein>
    <submittedName>
        <fullName evidence="1">Uncharacterized protein</fullName>
    </submittedName>
</protein>
<gene>
    <name evidence="1" type="ORF">EYR41_004601</name>
</gene>
<evidence type="ECO:0000313" key="1">
    <source>
        <dbReference type="EMBL" id="TGJ72728.1"/>
    </source>
</evidence>
<dbReference type="EMBL" id="SOZJ01000002">
    <property type="protein sequence ID" value="TGJ72728.1"/>
    <property type="molecule type" value="Genomic_DNA"/>
</dbReference>
<name>A0A7C8PLZ5_ORBOL</name>
<organism evidence="1 2">
    <name type="scientific">Orbilia oligospora</name>
    <name type="common">Nematode-trapping fungus</name>
    <name type="synonym">Arthrobotrys oligospora</name>
    <dbReference type="NCBI Taxonomy" id="2813651"/>
    <lineage>
        <taxon>Eukaryota</taxon>
        <taxon>Fungi</taxon>
        <taxon>Dikarya</taxon>
        <taxon>Ascomycota</taxon>
        <taxon>Pezizomycotina</taxon>
        <taxon>Orbiliomycetes</taxon>
        <taxon>Orbiliales</taxon>
        <taxon>Orbiliaceae</taxon>
        <taxon>Orbilia</taxon>
    </lineage>
</organism>
<evidence type="ECO:0000313" key="2">
    <source>
        <dbReference type="Proteomes" id="UP000297595"/>
    </source>
</evidence>
<proteinExistence type="predicted"/>
<dbReference type="AlphaFoldDB" id="A0A7C8PLZ5"/>
<dbReference type="Proteomes" id="UP000297595">
    <property type="component" value="Unassembled WGS sequence"/>
</dbReference>
<comment type="caution">
    <text evidence="1">The sequence shown here is derived from an EMBL/GenBank/DDBJ whole genome shotgun (WGS) entry which is preliminary data.</text>
</comment>
<accession>A0A7C8PLZ5</accession>